<evidence type="ECO:0000256" key="6">
    <source>
        <dbReference type="ARBA" id="ARBA00022989"/>
    </source>
</evidence>
<keyword evidence="3" id="KW-0813">Transport</keyword>
<accession>A0AAX4HPP8</accession>
<feature type="transmembrane region" description="Helical" evidence="8">
    <location>
        <begin position="31"/>
        <end position="47"/>
    </location>
</feature>
<protein>
    <submittedName>
        <fullName evidence="9">AI-2E family transporter</fullName>
    </submittedName>
</protein>
<dbReference type="Proteomes" id="UP001324634">
    <property type="component" value="Chromosome"/>
</dbReference>
<keyword evidence="5 8" id="KW-0812">Transmembrane</keyword>
<dbReference type="InterPro" id="IPR002549">
    <property type="entry name" value="AI-2E-like"/>
</dbReference>
<evidence type="ECO:0000256" key="1">
    <source>
        <dbReference type="ARBA" id="ARBA00004651"/>
    </source>
</evidence>
<evidence type="ECO:0000256" key="8">
    <source>
        <dbReference type="SAM" id="Phobius"/>
    </source>
</evidence>
<evidence type="ECO:0000256" key="4">
    <source>
        <dbReference type="ARBA" id="ARBA00022475"/>
    </source>
</evidence>
<reference evidence="9 10" key="1">
    <citation type="submission" date="2023-11" db="EMBL/GenBank/DDBJ databases">
        <title>Peredibacter starrii A3.12.</title>
        <authorList>
            <person name="Mitchell R.J."/>
        </authorList>
    </citation>
    <scope>NUCLEOTIDE SEQUENCE [LARGE SCALE GENOMIC DNA]</scope>
    <source>
        <strain evidence="9 10">A3.12</strain>
    </source>
</reference>
<organism evidence="9 10">
    <name type="scientific">Peredibacter starrii</name>
    <dbReference type="NCBI Taxonomy" id="28202"/>
    <lineage>
        <taxon>Bacteria</taxon>
        <taxon>Pseudomonadati</taxon>
        <taxon>Bdellovibrionota</taxon>
        <taxon>Bacteriovoracia</taxon>
        <taxon>Bacteriovoracales</taxon>
        <taxon>Bacteriovoracaceae</taxon>
        <taxon>Peredibacter</taxon>
    </lineage>
</organism>
<feature type="transmembrane region" description="Helical" evidence="8">
    <location>
        <begin position="59"/>
        <end position="81"/>
    </location>
</feature>
<dbReference type="AlphaFoldDB" id="A0AAX4HPP8"/>
<feature type="transmembrane region" description="Helical" evidence="8">
    <location>
        <begin position="271"/>
        <end position="290"/>
    </location>
</feature>
<feature type="transmembrane region" description="Helical" evidence="8">
    <location>
        <begin position="240"/>
        <end position="259"/>
    </location>
</feature>
<dbReference type="GO" id="GO:0055085">
    <property type="term" value="P:transmembrane transport"/>
    <property type="evidence" value="ECO:0007669"/>
    <property type="project" value="TreeGrafter"/>
</dbReference>
<keyword evidence="7 8" id="KW-0472">Membrane</keyword>
<evidence type="ECO:0000256" key="3">
    <source>
        <dbReference type="ARBA" id="ARBA00022448"/>
    </source>
</evidence>
<sequence length="342" mass="38766">MKRNQKIKLYLFLAMFAGAVIFAILFPRLTLPFGFAYILYLMAKPFTVKLTTGSKKQRFIYFCIMLVGVSFMFFPLFATLYNMDTDFGKFSAQLPEAQKILQDKVFGLKVKVFDQFGFKLKLDPVNYVMAKIESQGADFLNHIPDYLSAMFEWMLLVPLFLWFFFMESRKFSQGLLEAIPNPIFEKSYVLFSQFNTKFGEYIIAKFIEATILGTLVTLGLLIVGFPYPFILGFVAGVTNILPYIGPVIGFVPAFFIALLSKDPNVSMLGMVVIYTLANLIDMILVFPLLVSKIVNLHPIVVVVSIIIGSQLGGIVGMIVIIPFIAFFKLLFKEIYKDLSVQL</sequence>
<dbReference type="PANTHER" id="PTHR21716">
    <property type="entry name" value="TRANSMEMBRANE PROTEIN"/>
    <property type="match status" value="1"/>
</dbReference>
<gene>
    <name evidence="9" type="ORF">SOO65_00905</name>
</gene>
<feature type="transmembrane region" description="Helical" evidence="8">
    <location>
        <begin position="7"/>
        <end position="25"/>
    </location>
</feature>
<dbReference type="KEGG" id="psti:SOO65_00905"/>
<name>A0AAX4HPP8_9BACT</name>
<evidence type="ECO:0000313" key="10">
    <source>
        <dbReference type="Proteomes" id="UP001324634"/>
    </source>
</evidence>
<comment type="similarity">
    <text evidence="2">Belongs to the autoinducer-2 exporter (AI-2E) (TC 2.A.86) family.</text>
</comment>
<keyword evidence="4" id="KW-1003">Cell membrane</keyword>
<keyword evidence="6 8" id="KW-1133">Transmembrane helix</keyword>
<dbReference type="EMBL" id="CP139487">
    <property type="protein sequence ID" value="WPU65301.1"/>
    <property type="molecule type" value="Genomic_DNA"/>
</dbReference>
<evidence type="ECO:0000313" key="9">
    <source>
        <dbReference type="EMBL" id="WPU65301.1"/>
    </source>
</evidence>
<evidence type="ECO:0000256" key="2">
    <source>
        <dbReference type="ARBA" id="ARBA00009773"/>
    </source>
</evidence>
<evidence type="ECO:0000256" key="7">
    <source>
        <dbReference type="ARBA" id="ARBA00023136"/>
    </source>
</evidence>
<proteinExistence type="inferred from homology"/>
<feature type="transmembrane region" description="Helical" evidence="8">
    <location>
        <begin position="211"/>
        <end position="234"/>
    </location>
</feature>
<comment type="subcellular location">
    <subcellularLocation>
        <location evidence="1">Cell membrane</location>
        <topology evidence="1">Multi-pass membrane protein</topology>
    </subcellularLocation>
</comment>
<evidence type="ECO:0000256" key="5">
    <source>
        <dbReference type="ARBA" id="ARBA00022692"/>
    </source>
</evidence>
<dbReference type="PANTHER" id="PTHR21716:SF53">
    <property type="entry name" value="PERMEASE PERM-RELATED"/>
    <property type="match status" value="1"/>
</dbReference>
<dbReference type="Pfam" id="PF01594">
    <property type="entry name" value="AI-2E_transport"/>
    <property type="match status" value="1"/>
</dbReference>
<dbReference type="GO" id="GO:0005886">
    <property type="term" value="C:plasma membrane"/>
    <property type="evidence" value="ECO:0007669"/>
    <property type="project" value="UniProtKB-SubCell"/>
</dbReference>
<dbReference type="RefSeq" id="WP_321395528.1">
    <property type="nucleotide sequence ID" value="NZ_CP139487.1"/>
</dbReference>
<keyword evidence="10" id="KW-1185">Reference proteome</keyword>
<feature type="transmembrane region" description="Helical" evidence="8">
    <location>
        <begin position="296"/>
        <end position="327"/>
    </location>
</feature>
<feature type="transmembrane region" description="Helical" evidence="8">
    <location>
        <begin position="146"/>
        <end position="165"/>
    </location>
</feature>